<dbReference type="STRING" id="474950.SAMN05421771_2867"/>
<organism evidence="2 3">
    <name type="scientific">Granulicella pectinivorans</name>
    <dbReference type="NCBI Taxonomy" id="474950"/>
    <lineage>
        <taxon>Bacteria</taxon>
        <taxon>Pseudomonadati</taxon>
        <taxon>Acidobacteriota</taxon>
        <taxon>Terriglobia</taxon>
        <taxon>Terriglobales</taxon>
        <taxon>Acidobacteriaceae</taxon>
        <taxon>Granulicella</taxon>
    </lineage>
</organism>
<protein>
    <submittedName>
        <fullName evidence="2">Uncharacterized protein</fullName>
    </submittedName>
</protein>
<dbReference type="Pfam" id="PF11162">
    <property type="entry name" value="DUF2946"/>
    <property type="match status" value="1"/>
</dbReference>
<dbReference type="OrthoDB" id="123277at2"/>
<feature type="compositionally biased region" description="Basic and acidic residues" evidence="1">
    <location>
        <begin position="97"/>
        <end position="109"/>
    </location>
</feature>
<dbReference type="AlphaFoldDB" id="A0A1I6MKN0"/>
<evidence type="ECO:0000256" key="1">
    <source>
        <dbReference type="SAM" id="MobiDB-lite"/>
    </source>
</evidence>
<dbReference type="RefSeq" id="WP_089839847.1">
    <property type="nucleotide sequence ID" value="NZ_FOZL01000001.1"/>
</dbReference>
<dbReference type="EMBL" id="FOZL01000001">
    <property type="protein sequence ID" value="SFS16191.1"/>
    <property type="molecule type" value="Genomic_DNA"/>
</dbReference>
<sequence>MGAGTLLLAFLLPLLACIIGTGPTEELSLPACCRTHGKHHCMASEDLTHGTHVRATGSHCPFCPGALPSMQHQTLSLLRVPRLFTASATHALLPSRSESHARTRHRDVTQTRGPPVLFLS</sequence>
<accession>A0A1I6MKN0</accession>
<proteinExistence type="predicted"/>
<feature type="region of interest" description="Disordered" evidence="1">
    <location>
        <begin position="94"/>
        <end position="120"/>
    </location>
</feature>
<reference evidence="2 3" key="1">
    <citation type="submission" date="2016-10" db="EMBL/GenBank/DDBJ databases">
        <authorList>
            <person name="de Groot N.N."/>
        </authorList>
    </citation>
    <scope>NUCLEOTIDE SEQUENCE [LARGE SCALE GENOMIC DNA]</scope>
    <source>
        <strain evidence="2 3">DSM 21001</strain>
    </source>
</reference>
<dbReference type="InterPro" id="IPR021333">
    <property type="entry name" value="DUF2946"/>
</dbReference>
<dbReference type="Proteomes" id="UP000199024">
    <property type="component" value="Unassembled WGS sequence"/>
</dbReference>
<keyword evidence="3" id="KW-1185">Reference proteome</keyword>
<name>A0A1I6MKN0_9BACT</name>
<evidence type="ECO:0000313" key="2">
    <source>
        <dbReference type="EMBL" id="SFS16191.1"/>
    </source>
</evidence>
<evidence type="ECO:0000313" key="3">
    <source>
        <dbReference type="Proteomes" id="UP000199024"/>
    </source>
</evidence>
<gene>
    <name evidence="2" type="ORF">SAMN05421771_2867</name>
</gene>